<dbReference type="EnsemblMetazoa" id="GPAI040775-RA">
    <property type="protein sequence ID" value="GPAI040775-PA"/>
    <property type="gene ID" value="GPAI040775"/>
</dbReference>
<evidence type="ECO:0000313" key="3">
    <source>
        <dbReference type="Proteomes" id="UP000092445"/>
    </source>
</evidence>
<keyword evidence="3" id="KW-1185">Reference proteome</keyword>
<proteinExistence type="predicted"/>
<reference evidence="3" key="1">
    <citation type="submission" date="2014-03" db="EMBL/GenBank/DDBJ databases">
        <authorList>
            <person name="Aksoy S."/>
            <person name="Warren W."/>
            <person name="Wilson R.K."/>
        </authorList>
    </citation>
    <scope>NUCLEOTIDE SEQUENCE [LARGE SCALE GENOMIC DNA]</scope>
    <source>
        <strain evidence="3">IAEA</strain>
    </source>
</reference>
<organism evidence="2 3">
    <name type="scientific">Glossina pallidipes</name>
    <name type="common">Tsetse fly</name>
    <dbReference type="NCBI Taxonomy" id="7398"/>
    <lineage>
        <taxon>Eukaryota</taxon>
        <taxon>Metazoa</taxon>
        <taxon>Ecdysozoa</taxon>
        <taxon>Arthropoda</taxon>
        <taxon>Hexapoda</taxon>
        <taxon>Insecta</taxon>
        <taxon>Pterygota</taxon>
        <taxon>Neoptera</taxon>
        <taxon>Endopterygota</taxon>
        <taxon>Diptera</taxon>
        <taxon>Brachycera</taxon>
        <taxon>Muscomorpha</taxon>
        <taxon>Hippoboscoidea</taxon>
        <taxon>Glossinidae</taxon>
        <taxon>Glossina</taxon>
    </lineage>
</organism>
<reference evidence="2" key="2">
    <citation type="submission" date="2020-05" db="UniProtKB">
        <authorList>
            <consortium name="EnsemblMetazoa"/>
        </authorList>
    </citation>
    <scope>IDENTIFICATION</scope>
    <source>
        <strain evidence="2">IAEA</strain>
    </source>
</reference>
<protein>
    <submittedName>
        <fullName evidence="2">Uncharacterized protein</fullName>
    </submittedName>
</protein>
<name>A0A1B0AC52_GLOPL</name>
<dbReference type="AlphaFoldDB" id="A0A1B0AC52"/>
<keyword evidence="1" id="KW-1133">Transmembrane helix</keyword>
<evidence type="ECO:0000313" key="2">
    <source>
        <dbReference type="EnsemblMetazoa" id="GPAI040775-PA"/>
    </source>
</evidence>
<keyword evidence="1" id="KW-0472">Membrane</keyword>
<feature type="transmembrane region" description="Helical" evidence="1">
    <location>
        <begin position="14"/>
        <end position="32"/>
    </location>
</feature>
<keyword evidence="1" id="KW-0812">Transmembrane</keyword>
<dbReference type="Proteomes" id="UP000092445">
    <property type="component" value="Unassembled WGS sequence"/>
</dbReference>
<sequence length="103" mass="12096">MENKKEPKKSASRGYFRLFLGLILAIQILYKLKSSHFKFRDFKGLKVGEEILRNCVRDSEGNDMIIPTSYLLWLALIKQKKRRKQHAIYGDFSSHNILVLLIK</sequence>
<accession>A0A1B0AC52</accession>
<evidence type="ECO:0000256" key="1">
    <source>
        <dbReference type="SAM" id="Phobius"/>
    </source>
</evidence>
<dbReference type="VEuPathDB" id="VectorBase:GPAI040775"/>